<accession>A0A0A9X8W2</accession>
<feature type="region of interest" description="Disordered" evidence="2">
    <location>
        <begin position="113"/>
        <end position="142"/>
    </location>
</feature>
<dbReference type="GO" id="GO:0008270">
    <property type="term" value="F:zinc ion binding"/>
    <property type="evidence" value="ECO:0007669"/>
    <property type="project" value="UniProtKB-KW"/>
</dbReference>
<dbReference type="InterPro" id="IPR050951">
    <property type="entry name" value="Retrovirus_Pol_polyprotein"/>
</dbReference>
<dbReference type="InterPro" id="IPR043502">
    <property type="entry name" value="DNA/RNA_pol_sf"/>
</dbReference>
<dbReference type="SMART" id="SM00343">
    <property type="entry name" value="ZnF_C2HC"/>
    <property type="match status" value="1"/>
</dbReference>
<evidence type="ECO:0000256" key="2">
    <source>
        <dbReference type="SAM" id="MobiDB-lite"/>
    </source>
</evidence>
<dbReference type="AlphaFoldDB" id="A0A0A9X8W2"/>
<organism evidence="4">
    <name type="scientific">Lygus hesperus</name>
    <name type="common">Western plant bug</name>
    <dbReference type="NCBI Taxonomy" id="30085"/>
    <lineage>
        <taxon>Eukaryota</taxon>
        <taxon>Metazoa</taxon>
        <taxon>Ecdysozoa</taxon>
        <taxon>Arthropoda</taxon>
        <taxon>Hexapoda</taxon>
        <taxon>Insecta</taxon>
        <taxon>Pterygota</taxon>
        <taxon>Neoptera</taxon>
        <taxon>Paraneoptera</taxon>
        <taxon>Hemiptera</taxon>
        <taxon>Heteroptera</taxon>
        <taxon>Panheteroptera</taxon>
        <taxon>Cimicomorpha</taxon>
        <taxon>Miridae</taxon>
        <taxon>Mirini</taxon>
        <taxon>Lygus</taxon>
    </lineage>
</organism>
<reference evidence="4" key="1">
    <citation type="journal article" date="2014" name="PLoS ONE">
        <title>Transcriptome-Based Identification of ABC Transporters in the Western Tarnished Plant Bug Lygus hesperus.</title>
        <authorList>
            <person name="Hull J.J."/>
            <person name="Chaney K."/>
            <person name="Geib S.M."/>
            <person name="Fabrick J.A."/>
            <person name="Brent C.S."/>
            <person name="Walsh D."/>
            <person name="Lavine L.C."/>
        </authorList>
    </citation>
    <scope>NUCLEOTIDE SEQUENCE</scope>
</reference>
<dbReference type="SUPFAM" id="SSF56672">
    <property type="entry name" value="DNA/RNA polymerases"/>
    <property type="match status" value="1"/>
</dbReference>
<feature type="region of interest" description="Disordered" evidence="2">
    <location>
        <begin position="359"/>
        <end position="420"/>
    </location>
</feature>
<evidence type="ECO:0000313" key="4">
    <source>
        <dbReference type="EMBL" id="JAG17137.1"/>
    </source>
</evidence>
<dbReference type="Gene3D" id="3.10.10.10">
    <property type="entry name" value="HIV Type 1 Reverse Transcriptase, subunit A, domain 1"/>
    <property type="match status" value="1"/>
</dbReference>
<dbReference type="GO" id="GO:0071897">
    <property type="term" value="P:DNA biosynthetic process"/>
    <property type="evidence" value="ECO:0007669"/>
    <property type="project" value="UniProtKB-ARBA"/>
</dbReference>
<feature type="compositionally biased region" description="Basic and acidic residues" evidence="2">
    <location>
        <begin position="381"/>
        <end position="397"/>
    </location>
</feature>
<feature type="non-terminal residue" evidence="4">
    <location>
        <position position="760"/>
    </location>
</feature>
<evidence type="ECO:0000259" key="3">
    <source>
        <dbReference type="PROSITE" id="PS50158"/>
    </source>
</evidence>
<feature type="compositionally biased region" description="Basic and acidic residues" evidence="2">
    <location>
        <begin position="1"/>
        <end position="12"/>
    </location>
</feature>
<feature type="compositionally biased region" description="Basic and acidic residues" evidence="2">
    <location>
        <begin position="27"/>
        <end position="45"/>
    </location>
</feature>
<keyword evidence="1" id="KW-0863">Zinc-finger</keyword>
<dbReference type="InterPro" id="IPR001878">
    <property type="entry name" value="Znf_CCHC"/>
</dbReference>
<feature type="non-terminal residue" evidence="4">
    <location>
        <position position="1"/>
    </location>
</feature>
<feature type="compositionally biased region" description="Low complexity" evidence="2">
    <location>
        <begin position="369"/>
        <end position="380"/>
    </location>
</feature>
<feature type="domain" description="CCHC-type" evidence="3">
    <location>
        <begin position="425"/>
        <end position="440"/>
    </location>
</feature>
<dbReference type="EMBL" id="GBHO01026467">
    <property type="protein sequence ID" value="JAG17137.1"/>
    <property type="molecule type" value="Transcribed_RNA"/>
</dbReference>
<keyword evidence="1" id="KW-0479">Metal-binding</keyword>
<name>A0A0A9X8W2_LYGHE</name>
<proteinExistence type="predicted"/>
<dbReference type="PANTHER" id="PTHR37984:SF5">
    <property type="entry name" value="PROTEIN NYNRIN-LIKE"/>
    <property type="match status" value="1"/>
</dbReference>
<reference evidence="4" key="2">
    <citation type="submission" date="2014-07" db="EMBL/GenBank/DDBJ databases">
        <authorList>
            <person name="Hull J."/>
        </authorList>
    </citation>
    <scope>NUCLEOTIDE SEQUENCE</scope>
</reference>
<feature type="region of interest" description="Disordered" evidence="2">
    <location>
        <begin position="1"/>
        <end position="94"/>
    </location>
</feature>
<keyword evidence="1" id="KW-0862">Zinc</keyword>
<dbReference type="PROSITE" id="PS50158">
    <property type="entry name" value="ZF_CCHC"/>
    <property type="match status" value="1"/>
</dbReference>
<feature type="compositionally biased region" description="Low complexity" evidence="2">
    <location>
        <begin position="409"/>
        <end position="420"/>
    </location>
</feature>
<protein>
    <recommendedName>
        <fullName evidence="3">CCHC-type domain-containing protein</fullName>
    </recommendedName>
</protein>
<sequence>QCLRTLDREKGARMPNSISEGGDDESDRFRRKDVRRDDRQSRGYDETDVQEAPNRRPDARGLSRSNVHGAHGNSTSQEGQHSSGESYPDYQNTDVPRRQFLPYLDYYNRDYSRPSSRCSYETRSEAVPSPTSVLPQGQKPSDSDCTRLIEGILNYQGQQLQVFLDKLVSKLPHNKPNFHKITLPEFNPESEGADPRSWVSTVSMCLAEHPCSGSDLILILGKSLKGSASRWLSQIAFPTITWDDFQSLFLSQFDITDTIASVLYSQINKTPRENENLVPFATKMLNTLMARLKNASLEQISIGIVLSCLSKFDPRVKRLAFTNEITSRESLVKELKATSFGKRPPTTDTPRIDFKKFKKSHPSDVHNTSSHYHSQPSSSSFHDRKSSEFARKSDTRKPGKPGSFTSYKSSTNTNTMAATSGSRECYSCGSTTHLKAQCPNRNPATKPKPKFLEKRVNLCSTNPPGYLTHKGERFLFNFDSGAECSLMRECMRQNFSGPVFEIPVVLKGIGISQVMSSYQLVSEVFINDLELNICFHVVPNEMIPFDIIIGKDILALGLKVILTSDSCTFLPIDLQLSKSIERKIQILEKTDKITPPIEPSANEKTPLISIAGETTSSCQVGTISNSCEFRDIRTDIDPEFKSNLIKILLKYQDFFTEGFPRTTVKTAELKIRLKDPNKIVNRRPYPLSEIQKRFVREHIAELEKAGIVRPSSSPYASPILLVPKKNGKIRMTVDYRELNSNTVAQHQPLPLIQDQINRLA</sequence>
<feature type="compositionally biased region" description="Polar residues" evidence="2">
    <location>
        <begin position="129"/>
        <end position="140"/>
    </location>
</feature>
<dbReference type="PANTHER" id="PTHR37984">
    <property type="entry name" value="PROTEIN CBG26694"/>
    <property type="match status" value="1"/>
</dbReference>
<gene>
    <name evidence="4" type="ORF">CM83_29316</name>
</gene>
<feature type="compositionally biased region" description="Polar residues" evidence="2">
    <location>
        <begin position="72"/>
        <end position="94"/>
    </location>
</feature>
<evidence type="ECO:0000256" key="1">
    <source>
        <dbReference type="PROSITE-ProRule" id="PRU00047"/>
    </source>
</evidence>
<dbReference type="GO" id="GO:0003676">
    <property type="term" value="F:nucleic acid binding"/>
    <property type="evidence" value="ECO:0007669"/>
    <property type="project" value="InterPro"/>
</dbReference>